<evidence type="ECO:0000259" key="3">
    <source>
        <dbReference type="PROSITE" id="PS50089"/>
    </source>
</evidence>
<organism evidence="4 5">
    <name type="scientific">Plenodomus tracheiphilus IPT5</name>
    <dbReference type="NCBI Taxonomy" id="1408161"/>
    <lineage>
        <taxon>Eukaryota</taxon>
        <taxon>Fungi</taxon>
        <taxon>Dikarya</taxon>
        <taxon>Ascomycota</taxon>
        <taxon>Pezizomycotina</taxon>
        <taxon>Dothideomycetes</taxon>
        <taxon>Pleosporomycetidae</taxon>
        <taxon>Pleosporales</taxon>
        <taxon>Pleosporineae</taxon>
        <taxon>Leptosphaeriaceae</taxon>
        <taxon>Plenodomus</taxon>
    </lineage>
</organism>
<keyword evidence="1" id="KW-0862">Zinc</keyword>
<protein>
    <recommendedName>
        <fullName evidence="3">RING-type domain-containing protein</fullName>
    </recommendedName>
</protein>
<evidence type="ECO:0000313" key="5">
    <source>
        <dbReference type="Proteomes" id="UP000799423"/>
    </source>
</evidence>
<evidence type="ECO:0000256" key="1">
    <source>
        <dbReference type="PROSITE-ProRule" id="PRU00175"/>
    </source>
</evidence>
<name>A0A6A7BD72_9PLEO</name>
<feature type="compositionally biased region" description="Polar residues" evidence="2">
    <location>
        <begin position="74"/>
        <end position="93"/>
    </location>
</feature>
<dbReference type="InterPro" id="IPR001841">
    <property type="entry name" value="Znf_RING"/>
</dbReference>
<dbReference type="PROSITE" id="PS50089">
    <property type="entry name" value="ZF_RING_2"/>
    <property type="match status" value="1"/>
</dbReference>
<gene>
    <name evidence="4" type="ORF">T440DRAFT_476717</name>
</gene>
<dbReference type="AlphaFoldDB" id="A0A6A7BD72"/>
<keyword evidence="1" id="KW-0479">Metal-binding</keyword>
<feature type="domain" description="RING-type" evidence="3">
    <location>
        <begin position="203"/>
        <end position="252"/>
    </location>
</feature>
<sequence>MSSPVTEPDHLSQHHQSAYWSLHLPRFVHQSRQQMEQHIANANAAAAARTSAAAAAALQRQRDNYPNLIGADDASSTPSSAGRAASTQPTSADSIPGPSGISPTAPLPNTTTAQQDNSSRTSSTDSVNAALLPRPQSSHPSAPNTTAPQTLLPNNNSNPDPQLPTLHRHPPPKPLCRLYITHKTFLKKGVRISHYPLSTNQQCPLCHDRFSIQNAAFPTEQPKRVMLTAKRCACHYHRACLESISGQACPCCGMKWWKRGVGRWFADVTRPDNVVAAGRPGYAFVAPRPAELA</sequence>
<keyword evidence="1" id="KW-0863">Zinc-finger</keyword>
<feature type="compositionally biased region" description="Polar residues" evidence="2">
    <location>
        <begin position="135"/>
        <end position="160"/>
    </location>
</feature>
<feature type="region of interest" description="Disordered" evidence="2">
    <location>
        <begin position="66"/>
        <end position="171"/>
    </location>
</feature>
<dbReference type="Proteomes" id="UP000799423">
    <property type="component" value="Unassembled WGS sequence"/>
</dbReference>
<dbReference type="OrthoDB" id="10564154at2759"/>
<evidence type="ECO:0000313" key="4">
    <source>
        <dbReference type="EMBL" id="KAF2853456.1"/>
    </source>
</evidence>
<dbReference type="EMBL" id="MU006295">
    <property type="protein sequence ID" value="KAF2853456.1"/>
    <property type="molecule type" value="Genomic_DNA"/>
</dbReference>
<evidence type="ECO:0000256" key="2">
    <source>
        <dbReference type="SAM" id="MobiDB-lite"/>
    </source>
</evidence>
<proteinExistence type="predicted"/>
<reference evidence="4" key="1">
    <citation type="submission" date="2020-01" db="EMBL/GenBank/DDBJ databases">
        <authorList>
            <consortium name="DOE Joint Genome Institute"/>
            <person name="Haridas S."/>
            <person name="Albert R."/>
            <person name="Binder M."/>
            <person name="Bloem J."/>
            <person name="Labutti K."/>
            <person name="Salamov A."/>
            <person name="Andreopoulos B."/>
            <person name="Baker S.E."/>
            <person name="Barry K."/>
            <person name="Bills G."/>
            <person name="Bluhm B.H."/>
            <person name="Cannon C."/>
            <person name="Castanera R."/>
            <person name="Culley D.E."/>
            <person name="Daum C."/>
            <person name="Ezra D."/>
            <person name="Gonzalez J.B."/>
            <person name="Henrissat B."/>
            <person name="Kuo A."/>
            <person name="Liang C."/>
            <person name="Lipzen A."/>
            <person name="Lutzoni F."/>
            <person name="Magnuson J."/>
            <person name="Mondo S."/>
            <person name="Nolan M."/>
            <person name="Ohm R."/>
            <person name="Pangilinan J."/>
            <person name="Park H.-J."/>
            <person name="Ramirez L."/>
            <person name="Alfaro M."/>
            <person name="Sun H."/>
            <person name="Tritt A."/>
            <person name="Yoshinaga Y."/>
            <person name="Zwiers L.-H."/>
            <person name="Turgeon B.G."/>
            <person name="Goodwin S.B."/>
            <person name="Spatafora J.W."/>
            <person name="Crous P.W."/>
            <person name="Grigoriev I.V."/>
        </authorList>
    </citation>
    <scope>NUCLEOTIDE SEQUENCE</scope>
    <source>
        <strain evidence="4">IPT5</strain>
    </source>
</reference>
<keyword evidence="5" id="KW-1185">Reference proteome</keyword>
<accession>A0A6A7BD72</accession>
<dbReference type="GO" id="GO:0008270">
    <property type="term" value="F:zinc ion binding"/>
    <property type="evidence" value="ECO:0007669"/>
    <property type="project" value="UniProtKB-KW"/>
</dbReference>
<feature type="compositionally biased region" description="Polar residues" evidence="2">
    <location>
        <begin position="107"/>
        <end position="127"/>
    </location>
</feature>